<keyword evidence="3" id="KW-1185">Reference proteome</keyword>
<name>A0ABS2HG74_9VIBR</name>
<keyword evidence="1" id="KW-1133">Transmembrane helix</keyword>
<evidence type="ECO:0000313" key="3">
    <source>
        <dbReference type="Proteomes" id="UP000809621"/>
    </source>
</evidence>
<feature type="transmembrane region" description="Helical" evidence="1">
    <location>
        <begin position="75"/>
        <end position="96"/>
    </location>
</feature>
<feature type="transmembrane region" description="Helical" evidence="1">
    <location>
        <begin position="6"/>
        <end position="26"/>
    </location>
</feature>
<gene>
    <name evidence="2" type="ORF">JQC93_01440</name>
</gene>
<keyword evidence="1" id="KW-0472">Membrane</keyword>
<evidence type="ECO:0000256" key="1">
    <source>
        <dbReference type="SAM" id="Phobius"/>
    </source>
</evidence>
<organism evidence="2 3">
    <name type="scientific">Vibrio ulleungensis</name>
    <dbReference type="NCBI Taxonomy" id="2807619"/>
    <lineage>
        <taxon>Bacteria</taxon>
        <taxon>Pseudomonadati</taxon>
        <taxon>Pseudomonadota</taxon>
        <taxon>Gammaproteobacteria</taxon>
        <taxon>Vibrionales</taxon>
        <taxon>Vibrionaceae</taxon>
        <taxon>Vibrio</taxon>
    </lineage>
</organism>
<feature type="transmembrane region" description="Helical" evidence="1">
    <location>
        <begin position="38"/>
        <end position="63"/>
    </location>
</feature>
<dbReference type="EMBL" id="JAFEUM010000001">
    <property type="protein sequence ID" value="MBM7035054.1"/>
    <property type="molecule type" value="Genomic_DNA"/>
</dbReference>
<comment type="caution">
    <text evidence="2">The sequence shown here is derived from an EMBL/GenBank/DDBJ whole genome shotgun (WGS) entry which is preliminary data.</text>
</comment>
<dbReference type="RefSeq" id="WP_205156690.1">
    <property type="nucleotide sequence ID" value="NZ_JAFEUM010000001.1"/>
</dbReference>
<evidence type="ECO:0000313" key="2">
    <source>
        <dbReference type="EMBL" id="MBM7035054.1"/>
    </source>
</evidence>
<proteinExistence type="predicted"/>
<keyword evidence="1" id="KW-0812">Transmembrane</keyword>
<dbReference type="InterPro" id="IPR021362">
    <property type="entry name" value="DUF2834"/>
</dbReference>
<sequence>MKTLYLILAIVGAVIPYLFIMDFIQAEGVNLPLFLRSLFVNGAAGGFSADLLVTSCVFWIYMFNEKRRAKAPSPALFIIINLTVGLSCAFPAYLYAREKMMSELRR</sequence>
<reference evidence="2 3" key="1">
    <citation type="submission" date="2021-02" db="EMBL/GenBank/DDBJ databases">
        <authorList>
            <person name="Park J.-S."/>
        </authorList>
    </citation>
    <scope>NUCLEOTIDE SEQUENCE [LARGE SCALE GENOMIC DNA]</scope>
    <source>
        <strain evidence="2 3">188UL20-2</strain>
    </source>
</reference>
<protein>
    <submittedName>
        <fullName evidence="2">DUF2834 domain-containing protein</fullName>
    </submittedName>
</protein>
<dbReference type="Pfam" id="PF11196">
    <property type="entry name" value="DUF2834"/>
    <property type="match status" value="1"/>
</dbReference>
<dbReference type="Proteomes" id="UP000809621">
    <property type="component" value="Unassembled WGS sequence"/>
</dbReference>
<accession>A0ABS2HG74</accession>